<dbReference type="GO" id="GO:0016301">
    <property type="term" value="F:kinase activity"/>
    <property type="evidence" value="ECO:0007669"/>
    <property type="project" value="UniProtKB-UniRule"/>
</dbReference>
<dbReference type="RefSeq" id="WP_203656226.1">
    <property type="nucleotide sequence ID" value="NZ_BONR01000004.1"/>
</dbReference>
<proteinExistence type="inferred from homology"/>
<dbReference type="Proteomes" id="UP000652354">
    <property type="component" value="Unassembled WGS sequence"/>
</dbReference>
<organism evidence="2 3">
    <name type="scientific">Demequina activiva</name>
    <dbReference type="NCBI Taxonomy" id="1582364"/>
    <lineage>
        <taxon>Bacteria</taxon>
        <taxon>Bacillati</taxon>
        <taxon>Actinomycetota</taxon>
        <taxon>Actinomycetes</taxon>
        <taxon>Micrococcales</taxon>
        <taxon>Demequinaceae</taxon>
        <taxon>Demequina</taxon>
    </lineage>
</organism>
<dbReference type="Gene3D" id="1.10.510.10">
    <property type="entry name" value="Transferase(Phosphotransferase) domain 1"/>
    <property type="match status" value="1"/>
</dbReference>
<dbReference type="InterPro" id="IPR016477">
    <property type="entry name" value="Fructo-/Ketosamine-3-kinase"/>
</dbReference>
<keyword evidence="1 2" id="KW-0418">Kinase</keyword>
<dbReference type="PIRSF" id="PIRSF006221">
    <property type="entry name" value="Ketosamine-3-kinase"/>
    <property type="match status" value="1"/>
</dbReference>
<keyword evidence="1" id="KW-0808">Transferase</keyword>
<dbReference type="SUPFAM" id="SSF56112">
    <property type="entry name" value="Protein kinase-like (PK-like)"/>
    <property type="match status" value="1"/>
</dbReference>
<evidence type="ECO:0000256" key="1">
    <source>
        <dbReference type="PIRNR" id="PIRNR006221"/>
    </source>
</evidence>
<dbReference type="Gene3D" id="3.30.200.20">
    <property type="entry name" value="Phosphorylase Kinase, domain 1"/>
    <property type="match status" value="1"/>
</dbReference>
<dbReference type="EMBL" id="BONR01000004">
    <property type="protein sequence ID" value="GIG55076.1"/>
    <property type="molecule type" value="Genomic_DNA"/>
</dbReference>
<comment type="caution">
    <text evidence="2">The sequence shown here is derived from an EMBL/GenBank/DDBJ whole genome shotgun (WGS) entry which is preliminary data.</text>
</comment>
<dbReference type="Pfam" id="PF03881">
    <property type="entry name" value="Fructosamin_kin"/>
    <property type="match status" value="1"/>
</dbReference>
<dbReference type="PANTHER" id="PTHR12149">
    <property type="entry name" value="FRUCTOSAMINE 3 KINASE-RELATED PROTEIN"/>
    <property type="match status" value="1"/>
</dbReference>
<dbReference type="PANTHER" id="PTHR12149:SF8">
    <property type="entry name" value="PROTEIN-RIBULOSAMINE 3-KINASE"/>
    <property type="match status" value="1"/>
</dbReference>
<accession>A0A919UK97</accession>
<evidence type="ECO:0000313" key="2">
    <source>
        <dbReference type="EMBL" id="GIG55076.1"/>
    </source>
</evidence>
<comment type="similarity">
    <text evidence="1">Belongs to the fructosamine kinase family.</text>
</comment>
<name>A0A919UK97_9MICO</name>
<reference evidence="2" key="1">
    <citation type="submission" date="2021-01" db="EMBL/GenBank/DDBJ databases">
        <title>Whole genome shotgun sequence of Demequina activiva NBRC 110675.</title>
        <authorList>
            <person name="Komaki H."/>
            <person name="Tamura T."/>
        </authorList>
    </citation>
    <scope>NUCLEOTIDE SEQUENCE</scope>
    <source>
        <strain evidence="2">NBRC 110675</strain>
    </source>
</reference>
<sequence length="255" mass="26855">MGTFTKSRHDAPPGFFEAEAAGLRWLARAGGARVADVVDVAPQRIELERIEPARPTADAARSFGRDLARTHLAGAPRFGSPPEGWDGPLFIGSREMPSTTADAWGAFYAAARVLPFLDPALAAGHLTIDEAALVRDACAAIADAAFDDDAPPARIHGDLWAGNLLFDARGAVLIDPAAHGGHAETDLAMLAVFGAPYLESILDGYQDVSPLRDGWRARIPVHQLHPLAVHAAGHGRAYGVELAEAARATLALAGR</sequence>
<dbReference type="AlphaFoldDB" id="A0A919UK97"/>
<evidence type="ECO:0000313" key="3">
    <source>
        <dbReference type="Proteomes" id="UP000652354"/>
    </source>
</evidence>
<protein>
    <submittedName>
        <fullName evidence="2">Fructosamine kinase</fullName>
    </submittedName>
</protein>
<keyword evidence="3" id="KW-1185">Reference proteome</keyword>
<gene>
    <name evidence="2" type="ORF">Dac01nite_18280</name>
</gene>
<dbReference type="InterPro" id="IPR011009">
    <property type="entry name" value="Kinase-like_dom_sf"/>
</dbReference>
<dbReference type="Gene3D" id="1.20.1270.240">
    <property type="match status" value="1"/>
</dbReference>